<dbReference type="Pfam" id="PF14223">
    <property type="entry name" value="Retrotran_gag_2"/>
    <property type="match status" value="1"/>
</dbReference>
<sequence>MACTKYEVDNFTSLNDFGLWWLKMRALLVQQCLLEALEGESRHDASMAQKDKKMLLDKAHSTIVLSLGDRVLRQVSKEKTATELLTKLESLYMTKSLVYMKQALYSFKMSSEKAINEQLNEFNKLRKLMCRLMIRISVVVIDVFITQNTLSL</sequence>
<accession>V7C803</accession>
<dbReference type="OrthoDB" id="1092270at2759"/>
<dbReference type="AlphaFoldDB" id="V7C803"/>
<gene>
    <name evidence="1" type="ORF">PHAVU_003G107200g</name>
</gene>
<keyword evidence="2" id="KW-1185">Reference proteome</keyword>
<proteinExistence type="predicted"/>
<reference evidence="2" key="1">
    <citation type="journal article" date="2014" name="Nat. Genet.">
        <title>A reference genome for common bean and genome-wide analysis of dual domestications.</title>
        <authorList>
            <person name="Schmutz J."/>
            <person name="McClean P.E."/>
            <person name="Mamidi S."/>
            <person name="Wu G.A."/>
            <person name="Cannon S.B."/>
            <person name="Grimwood J."/>
            <person name="Jenkins J."/>
            <person name="Shu S."/>
            <person name="Song Q."/>
            <person name="Chavarro C."/>
            <person name="Torres-Torres M."/>
            <person name="Geffroy V."/>
            <person name="Moghaddam S.M."/>
            <person name="Gao D."/>
            <person name="Abernathy B."/>
            <person name="Barry K."/>
            <person name="Blair M."/>
            <person name="Brick M.A."/>
            <person name="Chovatia M."/>
            <person name="Gepts P."/>
            <person name="Goodstein D.M."/>
            <person name="Gonzales M."/>
            <person name="Hellsten U."/>
            <person name="Hyten D.L."/>
            <person name="Jia G."/>
            <person name="Kelly J.D."/>
            <person name="Kudrna D."/>
            <person name="Lee R."/>
            <person name="Richard M.M."/>
            <person name="Miklas P.N."/>
            <person name="Osorno J.M."/>
            <person name="Rodrigues J."/>
            <person name="Thareau V."/>
            <person name="Urrea C.A."/>
            <person name="Wang M."/>
            <person name="Yu Y."/>
            <person name="Zhang M."/>
            <person name="Wing R.A."/>
            <person name="Cregan P.B."/>
            <person name="Rokhsar D.S."/>
            <person name="Jackson S.A."/>
        </authorList>
    </citation>
    <scope>NUCLEOTIDE SEQUENCE [LARGE SCALE GENOMIC DNA]</scope>
    <source>
        <strain evidence="2">cv. G19833</strain>
    </source>
</reference>
<protein>
    <submittedName>
        <fullName evidence="1">Uncharacterized protein</fullName>
    </submittedName>
</protein>
<evidence type="ECO:0000313" key="1">
    <source>
        <dbReference type="EMBL" id="ESW26297.1"/>
    </source>
</evidence>
<dbReference type="OMA" id="FELWRIN"/>
<evidence type="ECO:0000313" key="2">
    <source>
        <dbReference type="Proteomes" id="UP000000226"/>
    </source>
</evidence>
<dbReference type="Proteomes" id="UP000000226">
    <property type="component" value="Chromosome 3"/>
</dbReference>
<dbReference type="EMBL" id="CM002290">
    <property type="protein sequence ID" value="ESW26297.1"/>
    <property type="molecule type" value="Genomic_DNA"/>
</dbReference>
<dbReference type="Gramene" id="ESW26297">
    <property type="protein sequence ID" value="ESW26297"/>
    <property type="gene ID" value="PHAVU_003G107200g"/>
</dbReference>
<dbReference type="eggNOG" id="KOG0017">
    <property type="taxonomic scope" value="Eukaryota"/>
</dbReference>
<organism evidence="1 2">
    <name type="scientific">Phaseolus vulgaris</name>
    <name type="common">Kidney bean</name>
    <name type="synonym">French bean</name>
    <dbReference type="NCBI Taxonomy" id="3885"/>
    <lineage>
        <taxon>Eukaryota</taxon>
        <taxon>Viridiplantae</taxon>
        <taxon>Streptophyta</taxon>
        <taxon>Embryophyta</taxon>
        <taxon>Tracheophyta</taxon>
        <taxon>Spermatophyta</taxon>
        <taxon>Magnoliopsida</taxon>
        <taxon>eudicotyledons</taxon>
        <taxon>Gunneridae</taxon>
        <taxon>Pentapetalae</taxon>
        <taxon>rosids</taxon>
        <taxon>fabids</taxon>
        <taxon>Fabales</taxon>
        <taxon>Fabaceae</taxon>
        <taxon>Papilionoideae</taxon>
        <taxon>50 kb inversion clade</taxon>
        <taxon>NPAAA clade</taxon>
        <taxon>indigoferoid/millettioid clade</taxon>
        <taxon>Phaseoleae</taxon>
        <taxon>Phaseolus</taxon>
    </lineage>
</organism>
<name>V7C803_PHAVU</name>